<evidence type="ECO:0000256" key="2">
    <source>
        <dbReference type="SAM" id="Phobius"/>
    </source>
</evidence>
<keyword evidence="2" id="KW-0812">Transmembrane</keyword>
<feature type="coiled-coil region" evidence="1">
    <location>
        <begin position="59"/>
        <end position="86"/>
    </location>
</feature>
<feature type="chain" id="PRO_5035257837" description="Seryl-tRNA synthetase" evidence="3">
    <location>
        <begin position="25"/>
        <end position="105"/>
    </location>
</feature>
<comment type="caution">
    <text evidence="4">The sequence shown here is derived from an EMBL/GenBank/DDBJ whole genome shotgun (WGS) entry which is preliminary data.</text>
</comment>
<reference evidence="4" key="2">
    <citation type="submission" date="2020-09" db="EMBL/GenBank/DDBJ databases">
        <authorList>
            <person name="Sun Q."/>
            <person name="Kim S."/>
        </authorList>
    </citation>
    <scope>NUCLEOTIDE SEQUENCE</scope>
    <source>
        <strain evidence="4">KCTC 23224</strain>
    </source>
</reference>
<feature type="transmembrane region" description="Helical" evidence="2">
    <location>
        <begin position="86"/>
        <end position="104"/>
    </location>
</feature>
<proteinExistence type="predicted"/>
<keyword evidence="2" id="KW-0472">Membrane</keyword>
<feature type="signal peptide" evidence="3">
    <location>
        <begin position="1"/>
        <end position="24"/>
    </location>
</feature>
<dbReference type="RefSeq" id="WP_189584219.1">
    <property type="nucleotide sequence ID" value="NZ_BMYF01000019.1"/>
</dbReference>
<protein>
    <recommendedName>
        <fullName evidence="6">Seryl-tRNA synthetase</fullName>
    </recommendedName>
</protein>
<keyword evidence="5" id="KW-1185">Reference proteome</keyword>
<sequence length="105" mass="11681">MKKYVLTLAAAGTMMFFGSQPVEASPFKAKERKELTAEETLRMEQIENRVAEIQGLDFSEMEKAEKKALKSELKSLEKEAKSMRGGGIYISTGAIIVILLLIIIL</sequence>
<dbReference type="EMBL" id="BMYF01000019">
    <property type="protein sequence ID" value="GHB46444.1"/>
    <property type="molecule type" value="Genomic_DNA"/>
</dbReference>
<evidence type="ECO:0008006" key="6">
    <source>
        <dbReference type="Google" id="ProtNLM"/>
    </source>
</evidence>
<organism evidence="4 5">
    <name type="scientific">Mongoliitalea lutea</name>
    <dbReference type="NCBI Taxonomy" id="849756"/>
    <lineage>
        <taxon>Bacteria</taxon>
        <taxon>Pseudomonadati</taxon>
        <taxon>Bacteroidota</taxon>
        <taxon>Cytophagia</taxon>
        <taxon>Cytophagales</taxon>
        <taxon>Cyclobacteriaceae</taxon>
        <taxon>Mongoliitalea</taxon>
    </lineage>
</organism>
<evidence type="ECO:0000313" key="5">
    <source>
        <dbReference type="Proteomes" id="UP000642809"/>
    </source>
</evidence>
<dbReference type="AlphaFoldDB" id="A0A8J3D0M2"/>
<dbReference type="Proteomes" id="UP000642809">
    <property type="component" value="Unassembled WGS sequence"/>
</dbReference>
<gene>
    <name evidence="4" type="ORF">GCM10008106_29240</name>
</gene>
<keyword evidence="2" id="KW-1133">Transmembrane helix</keyword>
<keyword evidence="3" id="KW-0732">Signal</keyword>
<evidence type="ECO:0000313" key="4">
    <source>
        <dbReference type="EMBL" id="GHB46444.1"/>
    </source>
</evidence>
<accession>A0A8J3D0M2</accession>
<evidence type="ECO:0000256" key="1">
    <source>
        <dbReference type="SAM" id="Coils"/>
    </source>
</evidence>
<keyword evidence="1" id="KW-0175">Coiled coil</keyword>
<reference evidence="4" key="1">
    <citation type="journal article" date="2014" name="Int. J. Syst. Evol. Microbiol.">
        <title>Complete genome sequence of Corynebacterium casei LMG S-19264T (=DSM 44701T), isolated from a smear-ripened cheese.</title>
        <authorList>
            <consortium name="US DOE Joint Genome Institute (JGI-PGF)"/>
            <person name="Walter F."/>
            <person name="Albersmeier A."/>
            <person name="Kalinowski J."/>
            <person name="Ruckert C."/>
        </authorList>
    </citation>
    <scope>NUCLEOTIDE SEQUENCE</scope>
    <source>
        <strain evidence="4">KCTC 23224</strain>
    </source>
</reference>
<evidence type="ECO:0000256" key="3">
    <source>
        <dbReference type="SAM" id="SignalP"/>
    </source>
</evidence>
<name>A0A8J3D0M2_9BACT</name>